<evidence type="ECO:0000256" key="3">
    <source>
        <dbReference type="ARBA" id="ARBA00022989"/>
    </source>
</evidence>
<proteinExistence type="predicted"/>
<dbReference type="Gene3D" id="1.20.1250.20">
    <property type="entry name" value="MFS general substrate transporter like domains"/>
    <property type="match status" value="1"/>
</dbReference>
<evidence type="ECO:0000256" key="2">
    <source>
        <dbReference type="ARBA" id="ARBA00022692"/>
    </source>
</evidence>
<feature type="transmembrane region" description="Helical" evidence="6">
    <location>
        <begin position="379"/>
        <end position="402"/>
    </location>
</feature>
<organism evidence="7 8">
    <name type="scientific">Fusarium pseudocircinatum</name>
    <dbReference type="NCBI Taxonomy" id="56676"/>
    <lineage>
        <taxon>Eukaryota</taxon>
        <taxon>Fungi</taxon>
        <taxon>Dikarya</taxon>
        <taxon>Ascomycota</taxon>
        <taxon>Pezizomycotina</taxon>
        <taxon>Sordariomycetes</taxon>
        <taxon>Hypocreomycetidae</taxon>
        <taxon>Hypocreales</taxon>
        <taxon>Nectriaceae</taxon>
        <taxon>Fusarium</taxon>
        <taxon>Fusarium fujikuroi species complex</taxon>
    </lineage>
</organism>
<name>A0A8H5KNI0_9HYPO</name>
<feature type="transmembrane region" description="Helical" evidence="6">
    <location>
        <begin position="62"/>
        <end position="85"/>
    </location>
</feature>
<dbReference type="SUPFAM" id="SSF103473">
    <property type="entry name" value="MFS general substrate transporter"/>
    <property type="match status" value="1"/>
</dbReference>
<dbReference type="GO" id="GO:0022857">
    <property type="term" value="F:transmembrane transporter activity"/>
    <property type="evidence" value="ECO:0007669"/>
    <property type="project" value="InterPro"/>
</dbReference>
<sequence>MGSDDNSSQPVSDFVPGTVLLVDFDGTLDARHAQGHRDIVLVPTPSDDPDDPLNWSRWRKTLLMATLCVYCLAVGIASAAIYSVLVPISAATGLTVGDLNSGTGYMFLTFGWGCLIWQPLAQKFGKRPVYLLSLLGTTVSLPPLACFFHTHDHHGIMIWAPHATTNGQWIANKVLQGTFGAPIESLCEISVSDVYFAHERGTYIAYYALFLGGSNFIAPVISGFINDGQGWEWVLHWCAIFNAIAFVICLFFMEETKYNRKATPLHLNDTVEINKPTESLTNGKKELESQTTSNVDVVNGTVLPSSKTFLDKMKIFRSEHVQGSVPLKGMLIRPIKYFSLPIVVFCGFMYGAVVCYFNVLNGTASIILSAPPYSFKASSVGLCYIATVIGVFIGSFFSGPVGDKFVLYMTRRNNGIREPEYRLWLYAVLGLLVPGGLLLWGVGAAHQIHWSGLLIAMGILGAAITAGCQLPLSYCIDCYTELGSDAIVTIILIRNTMSFAIGYGVTPWVTGMGYQNAFLVAAFVAMAQFSLAFVFIKYGKQLRQNSTASYFKYLEQVKNDGLIH</sequence>
<keyword evidence="3 6" id="KW-1133">Transmembrane helix</keyword>
<feature type="transmembrane region" description="Helical" evidence="6">
    <location>
        <begin position="105"/>
        <end position="121"/>
    </location>
</feature>
<reference evidence="7 8" key="1">
    <citation type="submission" date="2020-05" db="EMBL/GenBank/DDBJ databases">
        <title>Identification and distribution of gene clusters putatively required for synthesis of sphingolipid metabolism inhibitors in phylogenetically diverse species of the filamentous fungus Fusarium.</title>
        <authorList>
            <person name="Kim H.-S."/>
            <person name="Busman M."/>
            <person name="Brown D.W."/>
            <person name="Divon H."/>
            <person name="Uhlig S."/>
            <person name="Proctor R.H."/>
        </authorList>
    </citation>
    <scope>NUCLEOTIDE SEQUENCE [LARGE SCALE GENOMIC DNA]</scope>
    <source>
        <strain evidence="7 8">NRRL 36939</strain>
    </source>
</reference>
<feature type="transmembrane region" description="Helical" evidence="6">
    <location>
        <begin position="234"/>
        <end position="253"/>
    </location>
</feature>
<evidence type="ECO:0000256" key="5">
    <source>
        <dbReference type="ARBA" id="ARBA00023180"/>
    </source>
</evidence>
<accession>A0A8H5KNI0</accession>
<dbReference type="Proteomes" id="UP000546213">
    <property type="component" value="Unassembled WGS sequence"/>
</dbReference>
<evidence type="ECO:0000256" key="1">
    <source>
        <dbReference type="ARBA" id="ARBA00004141"/>
    </source>
</evidence>
<dbReference type="PANTHER" id="PTHR23502:SF30">
    <property type="entry name" value="TRANSPORTER, PUTATIVE (AFU_ORTHOLOGUE AFUA_8G04702)-RELATED"/>
    <property type="match status" value="1"/>
</dbReference>
<dbReference type="AlphaFoldDB" id="A0A8H5KNI0"/>
<dbReference type="EMBL" id="JAAOAS010000461">
    <property type="protein sequence ID" value="KAF5575636.1"/>
    <property type="molecule type" value="Genomic_DNA"/>
</dbReference>
<evidence type="ECO:0000256" key="4">
    <source>
        <dbReference type="ARBA" id="ARBA00023136"/>
    </source>
</evidence>
<evidence type="ECO:0000313" key="8">
    <source>
        <dbReference type="Proteomes" id="UP000546213"/>
    </source>
</evidence>
<feature type="transmembrane region" description="Helical" evidence="6">
    <location>
        <begin position="517"/>
        <end position="536"/>
    </location>
</feature>
<dbReference type="OrthoDB" id="5215911at2759"/>
<keyword evidence="2 6" id="KW-0812">Transmembrane</keyword>
<dbReference type="GO" id="GO:0005886">
    <property type="term" value="C:plasma membrane"/>
    <property type="evidence" value="ECO:0007669"/>
    <property type="project" value="TreeGrafter"/>
</dbReference>
<keyword evidence="8" id="KW-1185">Reference proteome</keyword>
<keyword evidence="4 6" id="KW-0472">Membrane</keyword>
<gene>
    <name evidence="7" type="ORF">FPCIR_13054</name>
</gene>
<feature type="transmembrane region" description="Helical" evidence="6">
    <location>
        <begin position="204"/>
        <end position="222"/>
    </location>
</feature>
<dbReference type="PANTHER" id="PTHR23502">
    <property type="entry name" value="MAJOR FACILITATOR SUPERFAMILY"/>
    <property type="match status" value="1"/>
</dbReference>
<comment type="caution">
    <text evidence="7">The sequence shown here is derived from an EMBL/GenBank/DDBJ whole genome shotgun (WGS) entry which is preliminary data.</text>
</comment>
<evidence type="ECO:0000313" key="7">
    <source>
        <dbReference type="EMBL" id="KAF5575636.1"/>
    </source>
</evidence>
<feature type="transmembrane region" description="Helical" evidence="6">
    <location>
        <begin position="423"/>
        <end position="442"/>
    </location>
</feature>
<feature type="transmembrane region" description="Helical" evidence="6">
    <location>
        <begin position="486"/>
        <end position="505"/>
    </location>
</feature>
<evidence type="ECO:0000256" key="6">
    <source>
        <dbReference type="SAM" id="Phobius"/>
    </source>
</evidence>
<dbReference type="Pfam" id="PF07690">
    <property type="entry name" value="MFS_1"/>
    <property type="match status" value="1"/>
</dbReference>
<feature type="transmembrane region" description="Helical" evidence="6">
    <location>
        <begin position="448"/>
        <end position="474"/>
    </location>
</feature>
<comment type="subcellular location">
    <subcellularLocation>
        <location evidence="1">Membrane</location>
        <topology evidence="1">Multi-pass membrane protein</topology>
    </subcellularLocation>
</comment>
<protein>
    <submittedName>
        <fullName evidence="7">Transporter HOL1</fullName>
    </submittedName>
</protein>
<keyword evidence="5" id="KW-0325">Glycoprotein</keyword>
<dbReference type="InterPro" id="IPR036259">
    <property type="entry name" value="MFS_trans_sf"/>
</dbReference>
<feature type="transmembrane region" description="Helical" evidence="6">
    <location>
        <begin position="337"/>
        <end position="359"/>
    </location>
</feature>
<dbReference type="InterPro" id="IPR011701">
    <property type="entry name" value="MFS"/>
</dbReference>